<evidence type="ECO:0000256" key="3">
    <source>
        <dbReference type="RuleBase" id="RU004508"/>
    </source>
</evidence>
<dbReference type="SUPFAM" id="SSF53383">
    <property type="entry name" value="PLP-dependent transferases"/>
    <property type="match status" value="1"/>
</dbReference>
<organism evidence="4 5">
    <name type="scientific">Candidatus Gottesmanbacteria bacterium GW2011_GWC2_39_8</name>
    <dbReference type="NCBI Taxonomy" id="1618450"/>
    <lineage>
        <taxon>Bacteria</taxon>
        <taxon>Candidatus Gottesmaniibacteriota</taxon>
    </lineage>
</organism>
<dbReference type="GO" id="GO:0000271">
    <property type="term" value="P:polysaccharide biosynthetic process"/>
    <property type="evidence" value="ECO:0007669"/>
    <property type="project" value="TreeGrafter"/>
</dbReference>
<dbReference type="Proteomes" id="UP000034539">
    <property type="component" value="Unassembled WGS sequence"/>
</dbReference>
<dbReference type="Pfam" id="PF01041">
    <property type="entry name" value="DegT_DnrJ_EryC1"/>
    <property type="match status" value="1"/>
</dbReference>
<dbReference type="GO" id="GO:0030170">
    <property type="term" value="F:pyridoxal phosphate binding"/>
    <property type="evidence" value="ECO:0007669"/>
    <property type="project" value="TreeGrafter"/>
</dbReference>
<dbReference type="PANTHER" id="PTHR30244">
    <property type="entry name" value="TRANSAMINASE"/>
    <property type="match status" value="1"/>
</dbReference>
<evidence type="ECO:0000256" key="1">
    <source>
        <dbReference type="PIRSR" id="PIRSR000390-1"/>
    </source>
</evidence>
<dbReference type="GO" id="GO:0008483">
    <property type="term" value="F:transaminase activity"/>
    <property type="evidence" value="ECO:0007669"/>
    <property type="project" value="TreeGrafter"/>
</dbReference>
<dbReference type="InterPro" id="IPR015424">
    <property type="entry name" value="PyrdxlP-dep_Trfase"/>
</dbReference>
<dbReference type="Gene3D" id="3.90.1150.10">
    <property type="entry name" value="Aspartate Aminotransferase, domain 1"/>
    <property type="match status" value="1"/>
</dbReference>
<dbReference type="InterPro" id="IPR015422">
    <property type="entry name" value="PyrdxlP-dep_Trfase_small"/>
</dbReference>
<proteinExistence type="inferred from homology"/>
<gene>
    <name evidence="4" type="ORF">UT63_C0020G0010</name>
</gene>
<evidence type="ECO:0000256" key="2">
    <source>
        <dbReference type="PIRSR" id="PIRSR000390-2"/>
    </source>
</evidence>
<evidence type="ECO:0000313" key="5">
    <source>
        <dbReference type="Proteomes" id="UP000034539"/>
    </source>
</evidence>
<dbReference type="PANTHER" id="PTHR30244:SF34">
    <property type="entry name" value="DTDP-4-AMINO-4,6-DIDEOXYGALACTOSE TRANSAMINASE"/>
    <property type="match status" value="1"/>
</dbReference>
<dbReference type="PIRSF" id="PIRSF000390">
    <property type="entry name" value="PLP_StrS"/>
    <property type="match status" value="1"/>
</dbReference>
<dbReference type="Gene3D" id="3.40.640.10">
    <property type="entry name" value="Type I PLP-dependent aspartate aminotransferase-like (Major domain)"/>
    <property type="match status" value="1"/>
</dbReference>
<dbReference type="InterPro" id="IPR000653">
    <property type="entry name" value="DegT/StrS_aminotransferase"/>
</dbReference>
<comment type="similarity">
    <text evidence="3">Belongs to the DegT/DnrJ/EryC1 family.</text>
</comment>
<accession>A0A0G0SEU7</accession>
<dbReference type="PATRIC" id="fig|1618450.3.peg.541"/>
<protein>
    <submittedName>
        <fullName evidence="4">Glutamine-scyllo-inositol transaminase</fullName>
    </submittedName>
</protein>
<feature type="modified residue" description="N6-(pyridoxal phosphate)lysine" evidence="2">
    <location>
        <position position="185"/>
    </location>
</feature>
<evidence type="ECO:0000313" key="4">
    <source>
        <dbReference type="EMBL" id="KKR33240.1"/>
    </source>
</evidence>
<name>A0A0G0SEU7_9BACT</name>
<dbReference type="CDD" id="cd00616">
    <property type="entry name" value="AHBA_syn"/>
    <property type="match status" value="1"/>
</dbReference>
<reference evidence="4 5" key="1">
    <citation type="journal article" date="2015" name="Nature">
        <title>rRNA introns, odd ribosomes, and small enigmatic genomes across a large radiation of phyla.</title>
        <authorList>
            <person name="Brown C.T."/>
            <person name="Hug L.A."/>
            <person name="Thomas B.C."/>
            <person name="Sharon I."/>
            <person name="Castelle C.J."/>
            <person name="Singh A."/>
            <person name="Wilkins M.J."/>
            <person name="Williams K.H."/>
            <person name="Banfield J.F."/>
        </authorList>
    </citation>
    <scope>NUCLEOTIDE SEQUENCE [LARGE SCALE GENOMIC DNA]</scope>
</reference>
<comment type="caution">
    <text evidence="4">The sequence shown here is derived from an EMBL/GenBank/DDBJ whole genome shotgun (WGS) entry which is preliminary data.</text>
</comment>
<dbReference type="EMBL" id="LBXN01000020">
    <property type="protein sequence ID" value="KKR33240.1"/>
    <property type="molecule type" value="Genomic_DNA"/>
</dbReference>
<sequence length="380" mass="42676">MNIPIIRIPFNKQEKESLQRSLSEILDSGMLSMGKYVREFEESFKDFTGSKYALAVNSGTAALEIILRAIGVEGKTVAMPSNTYMASPLAAIHAGAKPVFVDCERENLQMSVIDLKRKMRDDTAAVMLVHIGGIISPKYYEIKKFCEERGIHLVEDAAHAHGATIDGKMAGTLGHAAAFSFYATKVLTSGEGGMMVTDNENIFKKGEILREHGKKESAFNIHVDFGHTWTLSEFQAMVGVLQVKKAEEILIDRRRIAGKYDVLLKNIDGLYPLYIPKNIQSSYYKYIAFLAEDIDRDNFKKCVKKKYSVSLTGEVYAYPCHRQPVFEIHPEKIIKPDLNTFSNTEYVVKHHICLPLYPGMTDEEIEYVADSLKSALKEVA</sequence>
<keyword evidence="2 3" id="KW-0663">Pyridoxal phosphate</keyword>
<feature type="active site" description="Proton acceptor" evidence="1">
    <location>
        <position position="185"/>
    </location>
</feature>
<dbReference type="InterPro" id="IPR015421">
    <property type="entry name" value="PyrdxlP-dep_Trfase_major"/>
</dbReference>
<dbReference type="AlphaFoldDB" id="A0A0G0SEU7"/>